<dbReference type="RefSeq" id="WP_161003935.1">
    <property type="nucleotide sequence ID" value="NZ_WEZQ01000014.1"/>
</dbReference>
<dbReference type="AlphaFoldDB" id="A0A6N9I3K6"/>
<evidence type="ECO:0000313" key="1">
    <source>
        <dbReference type="EMBL" id="MYV17561.1"/>
    </source>
</evidence>
<organism evidence="1 2">
    <name type="scientific">Furfurilactobacillus milii</name>
    <dbReference type="NCBI Taxonomy" id="2888272"/>
    <lineage>
        <taxon>Bacteria</taxon>
        <taxon>Bacillati</taxon>
        <taxon>Bacillota</taxon>
        <taxon>Bacilli</taxon>
        <taxon>Lactobacillales</taxon>
        <taxon>Lactobacillaceae</taxon>
        <taxon>Furfurilactobacillus</taxon>
    </lineage>
</organism>
<evidence type="ECO:0000313" key="2">
    <source>
        <dbReference type="Proteomes" id="UP000449209"/>
    </source>
</evidence>
<protein>
    <submittedName>
        <fullName evidence="1">Uncharacterized protein</fullName>
    </submittedName>
</protein>
<comment type="caution">
    <text evidence="1">The sequence shown here is derived from an EMBL/GenBank/DDBJ whole genome shotgun (WGS) entry which is preliminary data.</text>
</comment>
<accession>A0A6N9I3K6</accession>
<reference evidence="1 2" key="1">
    <citation type="journal article" date="2019" name="Appl. Environ. Microbiol.">
        <title>Genetic determinants of hydroxycinnamic acid metabolism in heterofermentative lactobacilli.</title>
        <authorList>
            <person name="Gaur G."/>
            <person name="Oh J.H."/>
            <person name="Filannino P."/>
            <person name="Gobbetti M."/>
            <person name="van Pijkeren J.P."/>
            <person name="Ganzle M.G."/>
        </authorList>
    </citation>
    <scope>NUCLEOTIDE SEQUENCE [LARGE SCALE GENOMIC DNA]</scope>
    <source>
        <strain evidence="1 2">C5</strain>
    </source>
</reference>
<gene>
    <name evidence="1" type="ORF">GB993_08590</name>
</gene>
<dbReference type="EMBL" id="WEZQ01000014">
    <property type="protein sequence ID" value="MYV17561.1"/>
    <property type="molecule type" value="Genomic_DNA"/>
</dbReference>
<name>A0A6N9I3K6_9LACO</name>
<proteinExistence type="predicted"/>
<sequence>MNNKNNATSENTNDIKQKYLSLLNQPNTLTSEQLDCLRDLRQAFNNILVQSSNNATTSKQAAHVTLHPSYSPELKNVAMRYEVSTKLLGEAFLNGVQYPANSWSASLARQNDALSKNRLLDRAVSGDEMAANYLVVGNKFKQDCTTRQNNRL</sequence>
<dbReference type="Proteomes" id="UP000449209">
    <property type="component" value="Unassembled WGS sequence"/>
</dbReference>